<dbReference type="Pfam" id="PF00264">
    <property type="entry name" value="Tyrosinase"/>
    <property type="match status" value="1"/>
</dbReference>
<organism evidence="5 6">
    <name type="scientific">Pinctada imbricata</name>
    <name type="common">Atlantic pearl-oyster</name>
    <name type="synonym">Pinctada martensii</name>
    <dbReference type="NCBI Taxonomy" id="66713"/>
    <lineage>
        <taxon>Eukaryota</taxon>
        <taxon>Metazoa</taxon>
        <taxon>Spiralia</taxon>
        <taxon>Lophotrochozoa</taxon>
        <taxon>Mollusca</taxon>
        <taxon>Bivalvia</taxon>
        <taxon>Autobranchia</taxon>
        <taxon>Pteriomorphia</taxon>
        <taxon>Pterioida</taxon>
        <taxon>Pterioidea</taxon>
        <taxon>Pteriidae</taxon>
        <taxon>Pinctada</taxon>
    </lineage>
</organism>
<dbReference type="Gene3D" id="1.10.1280.10">
    <property type="entry name" value="Di-copper center containing domain from catechol oxidase"/>
    <property type="match status" value="1"/>
</dbReference>
<dbReference type="Proteomes" id="UP001186944">
    <property type="component" value="Unassembled WGS sequence"/>
</dbReference>
<proteinExistence type="predicted"/>
<gene>
    <name evidence="5" type="ORF">FSP39_001232</name>
</gene>
<evidence type="ECO:0000256" key="3">
    <source>
        <dbReference type="SAM" id="SignalP"/>
    </source>
</evidence>
<dbReference type="EMBL" id="VSWD01000002">
    <property type="protein sequence ID" value="KAK3106851.1"/>
    <property type="molecule type" value="Genomic_DNA"/>
</dbReference>
<dbReference type="GO" id="GO:0016491">
    <property type="term" value="F:oxidoreductase activity"/>
    <property type="evidence" value="ECO:0007669"/>
    <property type="project" value="InterPro"/>
</dbReference>
<dbReference type="SUPFAM" id="SSF48056">
    <property type="entry name" value="Di-copper centre-containing domain"/>
    <property type="match status" value="1"/>
</dbReference>
<dbReference type="AlphaFoldDB" id="A0AA88YTD4"/>
<evidence type="ECO:0000259" key="4">
    <source>
        <dbReference type="PROSITE" id="PS00498"/>
    </source>
</evidence>
<feature type="domain" description="Tyrosinase copper-binding" evidence="4">
    <location>
        <begin position="306"/>
        <end position="317"/>
    </location>
</feature>
<keyword evidence="2" id="KW-0186">Copper</keyword>
<sequence>MIFSNREVVILLLLAAYTSAALLGHKYNVPPECMEEVIFDYDSPKDNSTLNKDCVKFVSDSYRKLQQLINGTDDDINYIRSLTREGMALLYPGSGREKRQAALRARRECRSLSSEEWRRLANAIRRLKFDPGNRFDTMARIHAMPAVIANAHDGSSILGWHRVFLYLFENALRRKVPGVVLCYWDSTIDYLIPGTGQAQSSSFSHDMFGNSRGLVRTGPFANFPTPWGPLRRNFGGEGGSLMRPHIVDMIASDPRIRSHGQIVDGQGATGFIDSMTGQRTSLEAEHQNAHVAVGALMAVIPNAPWDPLFYFHHCYIDYVWQLFRRKLRNRLGIDPARDYLGHGGPAHAPNAPLLGLIPGWRNIHGYSNVFTQRVYRYHFHPVCGNGCSGSTRRLMYCPGGGSQYRRCVSNTMPGMVQPPVLGIAGRSTASEGEKFKAGYHDSRIIE</sequence>
<keyword evidence="1" id="KW-0479">Metal-binding</keyword>
<dbReference type="GO" id="GO:0046872">
    <property type="term" value="F:metal ion binding"/>
    <property type="evidence" value="ECO:0007669"/>
    <property type="project" value="UniProtKB-KW"/>
</dbReference>
<accession>A0AA88YTD4</accession>
<dbReference type="PRINTS" id="PR00092">
    <property type="entry name" value="TYROSINASE"/>
</dbReference>
<evidence type="ECO:0000256" key="1">
    <source>
        <dbReference type="ARBA" id="ARBA00022723"/>
    </source>
</evidence>
<keyword evidence="6" id="KW-1185">Reference proteome</keyword>
<comment type="caution">
    <text evidence="5">The sequence shown here is derived from an EMBL/GenBank/DDBJ whole genome shotgun (WGS) entry which is preliminary data.</text>
</comment>
<dbReference type="InterPro" id="IPR002227">
    <property type="entry name" value="Tyrosinase_Cu-bd"/>
</dbReference>
<evidence type="ECO:0000256" key="2">
    <source>
        <dbReference type="ARBA" id="ARBA00023008"/>
    </source>
</evidence>
<keyword evidence="3" id="KW-0732">Signal</keyword>
<evidence type="ECO:0000313" key="5">
    <source>
        <dbReference type="EMBL" id="KAK3106851.1"/>
    </source>
</evidence>
<dbReference type="PANTHER" id="PTHR11474:SF126">
    <property type="entry name" value="TYROSINASE-LIKE PROTEIN TYR-1-RELATED"/>
    <property type="match status" value="1"/>
</dbReference>
<protein>
    <recommendedName>
        <fullName evidence="4">Tyrosinase copper-binding domain-containing protein</fullName>
    </recommendedName>
</protein>
<dbReference type="PANTHER" id="PTHR11474">
    <property type="entry name" value="TYROSINASE FAMILY MEMBER"/>
    <property type="match status" value="1"/>
</dbReference>
<evidence type="ECO:0000313" key="6">
    <source>
        <dbReference type="Proteomes" id="UP001186944"/>
    </source>
</evidence>
<dbReference type="InterPro" id="IPR050316">
    <property type="entry name" value="Tyrosinase/Hemocyanin"/>
</dbReference>
<reference evidence="5" key="1">
    <citation type="submission" date="2019-08" db="EMBL/GenBank/DDBJ databases">
        <title>The improved chromosome-level genome for the pearl oyster Pinctada fucata martensii using PacBio sequencing and Hi-C.</title>
        <authorList>
            <person name="Zheng Z."/>
        </authorList>
    </citation>
    <scope>NUCLEOTIDE SEQUENCE</scope>
    <source>
        <strain evidence="5">ZZ-2019</strain>
        <tissue evidence="5">Adductor muscle</tissue>
    </source>
</reference>
<name>A0AA88YTD4_PINIB</name>
<feature type="chain" id="PRO_5041642011" description="Tyrosinase copper-binding domain-containing protein" evidence="3">
    <location>
        <begin position="21"/>
        <end position="446"/>
    </location>
</feature>
<dbReference type="InterPro" id="IPR008922">
    <property type="entry name" value="Di-copper_centre_dom_sf"/>
</dbReference>
<feature type="signal peptide" evidence="3">
    <location>
        <begin position="1"/>
        <end position="20"/>
    </location>
</feature>
<dbReference type="PROSITE" id="PS00498">
    <property type="entry name" value="TYROSINASE_2"/>
    <property type="match status" value="1"/>
</dbReference>